<reference evidence="1 3" key="2">
    <citation type="journal article" date="2013" name="Nature">
        <title>Insights into bilaterian evolution from three spiralian genomes.</title>
        <authorList>
            <person name="Simakov O."/>
            <person name="Marletaz F."/>
            <person name="Cho S.J."/>
            <person name="Edsinger-Gonzales E."/>
            <person name="Havlak P."/>
            <person name="Hellsten U."/>
            <person name="Kuo D.H."/>
            <person name="Larsson T."/>
            <person name="Lv J."/>
            <person name="Arendt D."/>
            <person name="Savage R."/>
            <person name="Osoegawa K."/>
            <person name="de Jong P."/>
            <person name="Grimwood J."/>
            <person name="Chapman J.A."/>
            <person name="Shapiro H."/>
            <person name="Aerts A."/>
            <person name="Otillar R.P."/>
            <person name="Terry A.Y."/>
            <person name="Boore J.L."/>
            <person name="Grigoriev I.V."/>
            <person name="Lindberg D.R."/>
            <person name="Seaver E.C."/>
            <person name="Weisblat D.A."/>
            <person name="Putnam N.H."/>
            <person name="Rokhsar D.S."/>
        </authorList>
    </citation>
    <scope>NUCLEOTIDE SEQUENCE</scope>
    <source>
        <strain evidence="1 3">I ESC-2004</strain>
    </source>
</reference>
<dbReference type="HOGENOM" id="CLU_1665072_0_0_1"/>
<keyword evidence="3" id="KW-1185">Reference proteome</keyword>
<reference evidence="3" key="1">
    <citation type="submission" date="2012-12" db="EMBL/GenBank/DDBJ databases">
        <authorList>
            <person name="Hellsten U."/>
            <person name="Grimwood J."/>
            <person name="Chapman J.A."/>
            <person name="Shapiro H."/>
            <person name="Aerts A."/>
            <person name="Otillar R.P."/>
            <person name="Terry A.Y."/>
            <person name="Boore J.L."/>
            <person name="Simakov O."/>
            <person name="Marletaz F."/>
            <person name="Cho S.-J."/>
            <person name="Edsinger-Gonzales E."/>
            <person name="Havlak P."/>
            <person name="Kuo D.-H."/>
            <person name="Larsson T."/>
            <person name="Lv J."/>
            <person name="Arendt D."/>
            <person name="Savage R."/>
            <person name="Osoegawa K."/>
            <person name="de Jong P."/>
            <person name="Lindberg D.R."/>
            <person name="Seaver E.C."/>
            <person name="Weisblat D.A."/>
            <person name="Putnam N.H."/>
            <person name="Grigoriev I.V."/>
            <person name="Rokhsar D.S."/>
        </authorList>
    </citation>
    <scope>NUCLEOTIDE SEQUENCE</scope>
    <source>
        <strain evidence="3">I ESC-2004</strain>
    </source>
</reference>
<feature type="non-terminal residue" evidence="1">
    <location>
        <position position="1"/>
    </location>
</feature>
<dbReference type="EnsemblMetazoa" id="CapteT214935">
    <property type="protein sequence ID" value="CapteP214935"/>
    <property type="gene ID" value="CapteG214935"/>
</dbReference>
<organism evidence="1">
    <name type="scientific">Capitella teleta</name>
    <name type="common">Polychaete worm</name>
    <dbReference type="NCBI Taxonomy" id="283909"/>
    <lineage>
        <taxon>Eukaryota</taxon>
        <taxon>Metazoa</taxon>
        <taxon>Spiralia</taxon>
        <taxon>Lophotrochozoa</taxon>
        <taxon>Annelida</taxon>
        <taxon>Polychaeta</taxon>
        <taxon>Sedentaria</taxon>
        <taxon>Scolecida</taxon>
        <taxon>Capitellidae</taxon>
        <taxon>Capitella</taxon>
    </lineage>
</organism>
<evidence type="ECO:0000313" key="3">
    <source>
        <dbReference type="Proteomes" id="UP000014760"/>
    </source>
</evidence>
<accession>R7UGU9</accession>
<dbReference type="Proteomes" id="UP000014760">
    <property type="component" value="Unassembled WGS sequence"/>
</dbReference>
<protein>
    <submittedName>
        <fullName evidence="1 2">Uncharacterized protein</fullName>
    </submittedName>
</protein>
<name>R7UGU9_CAPTE</name>
<gene>
    <name evidence="1" type="ORF">CAPTEDRAFT_214935</name>
</gene>
<proteinExistence type="predicted"/>
<dbReference type="AlphaFoldDB" id="R7UGU9"/>
<evidence type="ECO:0000313" key="2">
    <source>
        <dbReference type="EnsemblMetazoa" id="CapteP214935"/>
    </source>
</evidence>
<reference evidence="2" key="3">
    <citation type="submission" date="2015-06" db="UniProtKB">
        <authorList>
            <consortium name="EnsemblMetazoa"/>
        </authorList>
    </citation>
    <scope>IDENTIFICATION</scope>
</reference>
<sequence length="159" mass="17946">RLADDTQVYPIGPVFTKRLADEPTEEVVRINSETKRRVIIVDQDPGESTISILKNLAQFKSSLTKHANHKFDCSKRGLKLDGNESMDQGDELTQDLTVSIVESQPSHVFSKRFIDESEVGSWEFEESICSELKEEPYMFKSPITLLAPDAEIVVEGRCN</sequence>
<dbReference type="EMBL" id="KB301260">
    <property type="protein sequence ID" value="ELU05769.1"/>
    <property type="molecule type" value="Genomic_DNA"/>
</dbReference>
<dbReference type="EMBL" id="AMQN01044018">
    <property type="status" value="NOT_ANNOTATED_CDS"/>
    <property type="molecule type" value="Genomic_DNA"/>
</dbReference>
<evidence type="ECO:0000313" key="1">
    <source>
        <dbReference type="EMBL" id="ELU05769.1"/>
    </source>
</evidence>